<gene>
    <name evidence="2" type="ordered locus">CBU_0478</name>
</gene>
<proteinExistence type="predicted"/>
<reference evidence="2 3" key="2">
    <citation type="journal article" date="2009" name="Infect. Immun.">
        <title>Comparative genomics reveal extensive transposon-mediated genomic plasticity and diversity among potential effector proteins within the genus Coxiella.</title>
        <authorList>
            <person name="Beare P.A."/>
            <person name="Unsworth N."/>
            <person name="Andoh M."/>
            <person name="Voth D.E."/>
            <person name="Omsland A."/>
            <person name="Gilk S.D."/>
            <person name="Williams K.P."/>
            <person name="Sobral B.W."/>
            <person name="Kupko J.J.III."/>
            <person name="Porcella S.F."/>
            <person name="Samuel J.E."/>
            <person name="Heinzen R.A."/>
        </authorList>
    </citation>
    <scope>NUCLEOTIDE SEQUENCE [LARGE SCALE GENOMIC DNA]</scope>
    <source>
        <strain evidence="3">RSA 493 / Nine Mile phase I</strain>
    </source>
</reference>
<dbReference type="AlphaFoldDB" id="Q83E53"/>
<evidence type="ECO:0000313" key="2">
    <source>
        <dbReference type="EMBL" id="AAO90027.1"/>
    </source>
</evidence>
<reference evidence="2 3" key="1">
    <citation type="journal article" date="2003" name="Proc. Natl. Acad. Sci. U.S.A.">
        <title>Complete genome sequence of the Q-fever pathogen, Coxiella burnetii.</title>
        <authorList>
            <person name="Seshadri R."/>
            <person name="Paulsen I.T."/>
            <person name="Eisen J.A."/>
            <person name="Read T.D."/>
            <person name="Nelson K.E."/>
            <person name="Nelson W.C."/>
            <person name="Ward N.L."/>
            <person name="Tettelin H."/>
            <person name="Davidsen T.M."/>
            <person name="Beanan M.J."/>
            <person name="Deboy R.T."/>
            <person name="Daugherty S.C."/>
            <person name="Brinkac L.M."/>
            <person name="Madupu R."/>
            <person name="Dodson R.J."/>
            <person name="Khouri H.M."/>
            <person name="Lee K.H."/>
            <person name="Carty H.A."/>
            <person name="Scanlan D."/>
            <person name="Heinzen R.A."/>
            <person name="Thompson H.A."/>
            <person name="Samuel J.E."/>
            <person name="Fraser C.M."/>
            <person name="Heidelberg J.F."/>
        </authorList>
    </citation>
    <scope>NUCLEOTIDE SEQUENCE [LARGE SCALE GENOMIC DNA]</scope>
    <source>
        <strain evidence="3">RSA 493 / Nine Mile phase I</strain>
    </source>
</reference>
<feature type="region of interest" description="Disordered" evidence="1">
    <location>
        <begin position="1"/>
        <end position="32"/>
    </location>
</feature>
<dbReference type="EnsemblBacteria" id="AAO90027">
    <property type="protein sequence ID" value="AAO90027"/>
    <property type="gene ID" value="CBU_0478"/>
</dbReference>
<name>Q83E53_COXBU</name>
<protein>
    <submittedName>
        <fullName evidence="2">Uncharacterized protein</fullName>
    </submittedName>
</protein>
<dbReference type="EMBL" id="AE016828">
    <property type="protein sequence ID" value="AAO90027.1"/>
    <property type="molecule type" value="Genomic_DNA"/>
</dbReference>
<dbReference type="HOGENOM" id="CLU_3388967_0_0_6"/>
<keyword evidence="3" id="KW-1185">Reference proteome</keyword>
<accession>Q83E53</accession>
<dbReference type="RefSeq" id="NP_819513.1">
    <property type="nucleotide sequence ID" value="NC_002971.4"/>
</dbReference>
<dbReference type="STRING" id="227377.CBU_0478"/>
<dbReference type="KEGG" id="cbu:CBU_0478"/>
<organism evidence="2 3">
    <name type="scientific">Coxiella burnetii (strain RSA 493 / Nine Mile phase I)</name>
    <dbReference type="NCBI Taxonomy" id="227377"/>
    <lineage>
        <taxon>Bacteria</taxon>
        <taxon>Pseudomonadati</taxon>
        <taxon>Pseudomonadota</taxon>
        <taxon>Gammaproteobacteria</taxon>
        <taxon>Legionellales</taxon>
        <taxon>Coxiellaceae</taxon>
        <taxon>Coxiella</taxon>
    </lineage>
</organism>
<evidence type="ECO:0000313" key="3">
    <source>
        <dbReference type="Proteomes" id="UP000002671"/>
    </source>
</evidence>
<dbReference type="RefSeq" id="WP_005771309.1">
    <property type="nucleotide sequence ID" value="NC_002971.4"/>
</dbReference>
<sequence>MGGLRKSYKNLLCRSSSDLNRQKAPPDMNAGM</sequence>
<dbReference type="Proteomes" id="UP000002671">
    <property type="component" value="Chromosome"/>
</dbReference>
<dbReference type="GeneID" id="1208362"/>
<evidence type="ECO:0000256" key="1">
    <source>
        <dbReference type="SAM" id="MobiDB-lite"/>
    </source>
</evidence>